<gene>
    <name evidence="3" type="ORF">C7M84_008659</name>
</gene>
<sequence>MAIVWSPGLTKSLLEKIRTREVLWDTNHRFFSKKNLRRSCFDQVCMELKSEHKHLHALTTDDVVQRFQYLRGHFQKLLRKIKNSPNGSGAQTPAKWEFFNSCLFMQPIYDNVQSQSSFTPSDDMMEMPCNGVVVYEGLLEKDSTGNEDRVLLSPSSSVSSPSPLPDLPEDSKESFHKPSVSSTPSPLPDLPEIPPESRNLKRKRTWDEMEENLMESINCVKEAWSSQSQNQVQGKPFRYDMATEAVMSCVEFLSSHKDLKMEFIVEVMSLVNRTVKKVQERESKQLHKNNQIL</sequence>
<dbReference type="Pfam" id="PF10545">
    <property type="entry name" value="MADF_DNA_bdg"/>
    <property type="match status" value="1"/>
</dbReference>
<dbReference type="PANTHER" id="PTHR12243">
    <property type="entry name" value="MADF DOMAIN TRANSCRIPTION FACTOR"/>
    <property type="match status" value="1"/>
</dbReference>
<feature type="region of interest" description="Disordered" evidence="1">
    <location>
        <begin position="147"/>
        <end position="202"/>
    </location>
</feature>
<accession>A0A3R7MYS8</accession>
<feature type="compositionally biased region" description="Low complexity" evidence="1">
    <location>
        <begin position="151"/>
        <end position="161"/>
    </location>
</feature>
<proteinExistence type="predicted"/>
<reference evidence="3 4" key="2">
    <citation type="submission" date="2019-01" db="EMBL/GenBank/DDBJ databases">
        <title>The decoding of complex shrimp genome reveals the adaptation for benthos swimmer, frequently molting mechanism and breeding impact on genome.</title>
        <authorList>
            <person name="Sun Y."/>
            <person name="Gao Y."/>
            <person name="Yu Y."/>
        </authorList>
    </citation>
    <scope>NUCLEOTIDE SEQUENCE [LARGE SCALE GENOMIC DNA]</scope>
    <source>
        <tissue evidence="3">Muscle</tissue>
    </source>
</reference>
<comment type="caution">
    <text evidence="3">The sequence shown here is derived from an EMBL/GenBank/DDBJ whole genome shotgun (WGS) entry which is preliminary data.</text>
</comment>
<feature type="compositionally biased region" description="Pro residues" evidence="1">
    <location>
        <begin position="185"/>
        <end position="194"/>
    </location>
</feature>
<dbReference type="InterPro" id="IPR039353">
    <property type="entry name" value="TF_Adf1"/>
</dbReference>
<dbReference type="OrthoDB" id="6352741at2759"/>
<dbReference type="GO" id="GO:0005634">
    <property type="term" value="C:nucleus"/>
    <property type="evidence" value="ECO:0007669"/>
    <property type="project" value="TreeGrafter"/>
</dbReference>
<dbReference type="EMBL" id="QCYY01002088">
    <property type="protein sequence ID" value="ROT72933.1"/>
    <property type="molecule type" value="Genomic_DNA"/>
</dbReference>
<dbReference type="Proteomes" id="UP000283509">
    <property type="component" value="Unassembled WGS sequence"/>
</dbReference>
<keyword evidence="4" id="KW-1185">Reference proteome</keyword>
<dbReference type="GO" id="GO:0005667">
    <property type="term" value="C:transcription regulator complex"/>
    <property type="evidence" value="ECO:0007669"/>
    <property type="project" value="TreeGrafter"/>
</dbReference>
<dbReference type="AlphaFoldDB" id="A0A3R7MYS8"/>
<dbReference type="PROSITE" id="PS51029">
    <property type="entry name" value="MADF"/>
    <property type="match status" value="1"/>
</dbReference>
<name>A0A3R7MYS8_PENVA</name>
<dbReference type="GO" id="GO:0006357">
    <property type="term" value="P:regulation of transcription by RNA polymerase II"/>
    <property type="evidence" value="ECO:0007669"/>
    <property type="project" value="TreeGrafter"/>
</dbReference>
<dbReference type="InterPro" id="IPR006578">
    <property type="entry name" value="MADF-dom"/>
</dbReference>
<feature type="domain" description="MADF" evidence="2">
    <location>
        <begin position="12"/>
        <end position="110"/>
    </location>
</feature>
<evidence type="ECO:0000259" key="2">
    <source>
        <dbReference type="PROSITE" id="PS51029"/>
    </source>
</evidence>
<protein>
    <recommendedName>
        <fullName evidence="2">MADF domain-containing protein</fullName>
    </recommendedName>
</protein>
<evidence type="ECO:0000256" key="1">
    <source>
        <dbReference type="SAM" id="MobiDB-lite"/>
    </source>
</evidence>
<dbReference type="PANTHER" id="PTHR12243:SF67">
    <property type="entry name" value="COREPRESSOR OF PANGOLIN, ISOFORM A-RELATED"/>
    <property type="match status" value="1"/>
</dbReference>
<organism evidence="3 4">
    <name type="scientific">Penaeus vannamei</name>
    <name type="common">Whiteleg shrimp</name>
    <name type="synonym">Litopenaeus vannamei</name>
    <dbReference type="NCBI Taxonomy" id="6689"/>
    <lineage>
        <taxon>Eukaryota</taxon>
        <taxon>Metazoa</taxon>
        <taxon>Ecdysozoa</taxon>
        <taxon>Arthropoda</taxon>
        <taxon>Crustacea</taxon>
        <taxon>Multicrustacea</taxon>
        <taxon>Malacostraca</taxon>
        <taxon>Eumalacostraca</taxon>
        <taxon>Eucarida</taxon>
        <taxon>Decapoda</taxon>
        <taxon>Dendrobranchiata</taxon>
        <taxon>Penaeoidea</taxon>
        <taxon>Penaeidae</taxon>
        <taxon>Penaeus</taxon>
    </lineage>
</organism>
<reference evidence="3 4" key="1">
    <citation type="submission" date="2018-04" db="EMBL/GenBank/DDBJ databases">
        <authorList>
            <person name="Zhang X."/>
            <person name="Yuan J."/>
            <person name="Li F."/>
            <person name="Xiang J."/>
        </authorList>
    </citation>
    <scope>NUCLEOTIDE SEQUENCE [LARGE SCALE GENOMIC DNA]</scope>
    <source>
        <tissue evidence="3">Muscle</tissue>
    </source>
</reference>
<dbReference type="SMART" id="SM00595">
    <property type="entry name" value="MADF"/>
    <property type="match status" value="1"/>
</dbReference>
<evidence type="ECO:0000313" key="4">
    <source>
        <dbReference type="Proteomes" id="UP000283509"/>
    </source>
</evidence>
<evidence type="ECO:0000313" key="3">
    <source>
        <dbReference type="EMBL" id="ROT72933.1"/>
    </source>
</evidence>